<gene>
    <name evidence="6" type="primary">Necator_chrV.g18455</name>
    <name evidence="6" type="ORF">RB195_013664</name>
</gene>
<evidence type="ECO:0000256" key="5">
    <source>
        <dbReference type="ARBA" id="ARBA00023242"/>
    </source>
</evidence>
<name>A0ABR1DWL1_NECAM</name>
<dbReference type="Pfam" id="PF11571">
    <property type="entry name" value="Med27"/>
    <property type="match status" value="1"/>
</dbReference>
<evidence type="ECO:0000256" key="3">
    <source>
        <dbReference type="ARBA" id="ARBA00023015"/>
    </source>
</evidence>
<dbReference type="InterPro" id="IPR021627">
    <property type="entry name" value="Mediator_Med27"/>
</dbReference>
<comment type="subcellular location">
    <subcellularLocation>
        <location evidence="1">Nucleus</location>
    </subcellularLocation>
</comment>
<sequence>MEGRTRICTPPPMIAKPKSQQNCQLVNHYDYAKGALKLLADLRLEANKFWNSFYKAGPTTVSEMTEKDVTKRLTSIYNDLEKLVKSVDVRRPDSLPLHTISNIHDGEISLPIAGCLVDEQSYRECVERAAAFQEFAQGYFDSSQRQEVAHSLRNMNFLGPEKLRVFSVEKMHSQFLAVLKTLRVNAERLVILHKWRVSSVVEMPFLETMIEVEFGRLRDALFVSQLKAVLVIRQGELVSVSIGSPNETLWKKDDDVSSQHEVFQKMTSLAFHRLFSTYSHTKMISFQTVSMVFSFLQLYTLSFSLPCCGCHKVMRDYLPPMVLTDFNQIRPRFFHENCLV</sequence>
<comment type="similarity">
    <text evidence="2">Belongs to the Mediator complex subunit 27 family.</text>
</comment>
<evidence type="ECO:0000313" key="6">
    <source>
        <dbReference type="EMBL" id="KAK6754812.1"/>
    </source>
</evidence>
<evidence type="ECO:0000256" key="4">
    <source>
        <dbReference type="ARBA" id="ARBA00023163"/>
    </source>
</evidence>
<dbReference type="Proteomes" id="UP001303046">
    <property type="component" value="Unassembled WGS sequence"/>
</dbReference>
<protein>
    <recommendedName>
        <fullName evidence="8">Mediator of RNA polymerase II transcription subunit 27</fullName>
    </recommendedName>
</protein>
<reference evidence="6 7" key="1">
    <citation type="submission" date="2023-08" db="EMBL/GenBank/DDBJ databases">
        <title>A Necator americanus chromosomal reference genome.</title>
        <authorList>
            <person name="Ilik V."/>
            <person name="Petrzelkova K.J."/>
            <person name="Pardy F."/>
            <person name="Fuh T."/>
            <person name="Niatou-Singa F.S."/>
            <person name="Gouil Q."/>
            <person name="Baker L."/>
            <person name="Ritchie M.E."/>
            <person name="Jex A.R."/>
            <person name="Gazzola D."/>
            <person name="Li H."/>
            <person name="Toshio Fujiwara R."/>
            <person name="Zhan B."/>
            <person name="Aroian R.V."/>
            <person name="Pafco B."/>
            <person name="Schwarz E.M."/>
        </authorList>
    </citation>
    <scope>NUCLEOTIDE SEQUENCE [LARGE SCALE GENOMIC DNA]</scope>
    <source>
        <strain evidence="6 7">Aroian</strain>
        <tissue evidence="6">Whole animal</tissue>
    </source>
</reference>
<organism evidence="6 7">
    <name type="scientific">Necator americanus</name>
    <name type="common">Human hookworm</name>
    <dbReference type="NCBI Taxonomy" id="51031"/>
    <lineage>
        <taxon>Eukaryota</taxon>
        <taxon>Metazoa</taxon>
        <taxon>Ecdysozoa</taxon>
        <taxon>Nematoda</taxon>
        <taxon>Chromadorea</taxon>
        <taxon>Rhabditida</taxon>
        <taxon>Rhabditina</taxon>
        <taxon>Rhabditomorpha</taxon>
        <taxon>Strongyloidea</taxon>
        <taxon>Ancylostomatidae</taxon>
        <taxon>Bunostominae</taxon>
        <taxon>Necator</taxon>
    </lineage>
</organism>
<evidence type="ECO:0008006" key="8">
    <source>
        <dbReference type="Google" id="ProtNLM"/>
    </source>
</evidence>
<dbReference type="EMBL" id="JAVFWL010000005">
    <property type="protein sequence ID" value="KAK6754812.1"/>
    <property type="molecule type" value="Genomic_DNA"/>
</dbReference>
<proteinExistence type="inferred from homology"/>
<comment type="caution">
    <text evidence="6">The sequence shown here is derived from an EMBL/GenBank/DDBJ whole genome shotgun (WGS) entry which is preliminary data.</text>
</comment>
<keyword evidence="4" id="KW-0804">Transcription</keyword>
<accession>A0ABR1DWL1</accession>
<keyword evidence="7" id="KW-1185">Reference proteome</keyword>
<evidence type="ECO:0000313" key="7">
    <source>
        <dbReference type="Proteomes" id="UP001303046"/>
    </source>
</evidence>
<evidence type="ECO:0000256" key="2">
    <source>
        <dbReference type="ARBA" id="ARBA00008048"/>
    </source>
</evidence>
<keyword evidence="5" id="KW-0539">Nucleus</keyword>
<keyword evidence="3" id="KW-0805">Transcription regulation</keyword>
<evidence type="ECO:0000256" key="1">
    <source>
        <dbReference type="ARBA" id="ARBA00004123"/>
    </source>
</evidence>